<feature type="transmembrane region" description="Helical" evidence="8">
    <location>
        <begin position="337"/>
        <end position="355"/>
    </location>
</feature>
<keyword evidence="10" id="KW-1185">Reference proteome</keyword>
<reference evidence="10" key="1">
    <citation type="submission" date="2016-11" db="EMBL/GenBank/DDBJ databases">
        <authorList>
            <person name="Varghese N."/>
            <person name="Submissions S."/>
        </authorList>
    </citation>
    <scope>NUCLEOTIDE SEQUENCE [LARGE SCALE GENOMIC DNA]</scope>
    <source>
        <strain evidence="10">DSM 11792</strain>
    </source>
</reference>
<feature type="transmembrane region" description="Helical" evidence="8">
    <location>
        <begin position="44"/>
        <end position="65"/>
    </location>
</feature>
<evidence type="ECO:0000313" key="9">
    <source>
        <dbReference type="EMBL" id="SHE54286.1"/>
    </source>
</evidence>
<feature type="transmembrane region" description="Helical" evidence="8">
    <location>
        <begin position="272"/>
        <end position="294"/>
    </location>
</feature>
<feature type="transmembrane region" description="Helical" evidence="8">
    <location>
        <begin position="306"/>
        <end position="325"/>
    </location>
</feature>
<keyword evidence="6 8" id="KW-1133">Transmembrane helix</keyword>
<proteinExistence type="inferred from homology"/>
<evidence type="ECO:0000256" key="2">
    <source>
        <dbReference type="ARBA" id="ARBA00007998"/>
    </source>
</evidence>
<keyword evidence="4" id="KW-0309">Germination</keyword>
<dbReference type="GO" id="GO:0016020">
    <property type="term" value="C:membrane"/>
    <property type="evidence" value="ECO:0007669"/>
    <property type="project" value="UniProtKB-SubCell"/>
</dbReference>
<dbReference type="Pfam" id="PF03845">
    <property type="entry name" value="Spore_permease"/>
    <property type="match status" value="1"/>
</dbReference>
<feature type="transmembrane region" description="Helical" evidence="8">
    <location>
        <begin position="115"/>
        <end position="135"/>
    </location>
</feature>
<name>A0A1M4UCA3_9FIRM</name>
<accession>A0A1M4UCA3</accession>
<dbReference type="AlphaFoldDB" id="A0A1M4UCA3"/>
<dbReference type="NCBIfam" id="TIGR00912">
    <property type="entry name" value="2A0309"/>
    <property type="match status" value="1"/>
</dbReference>
<keyword evidence="3" id="KW-0813">Transport</keyword>
<feature type="transmembrane region" description="Helical" evidence="8">
    <location>
        <begin position="147"/>
        <end position="164"/>
    </location>
</feature>
<feature type="transmembrane region" description="Helical" evidence="8">
    <location>
        <begin position="12"/>
        <end position="32"/>
    </location>
</feature>
<dbReference type="EMBL" id="FQUW01000006">
    <property type="protein sequence ID" value="SHE54286.1"/>
    <property type="molecule type" value="Genomic_DNA"/>
</dbReference>
<evidence type="ECO:0000256" key="8">
    <source>
        <dbReference type="SAM" id="Phobius"/>
    </source>
</evidence>
<dbReference type="RefSeq" id="WP_073162908.1">
    <property type="nucleotide sequence ID" value="NZ_FQUW01000006.1"/>
</dbReference>
<sequence length="365" mass="39506">MLEQGKIDSKQAILLLISLVLPTAILTAPAITVKQAAQDAWLSIIVATMAGLLIAALVTGLSLRFPGKTLLEYAEEILGRLPGKMVGLLYIWWFLHGNALILDEYASFLCSALMPDTPVIVFFVFVTVVAALAVYSGLEVLSRFNQLFLPLVLGLLLVVFLLAAKDMEVTRLLPVFDKDAAAILKGAVIPASWFGEIVIFALLIPFLDRAEEAPRVAVTAILICGLYLLICILVVVMIFGPHVSARWIFPTFNTIRVVSIANFLERLESIAIAVWMFGGFAKIGIFYYAAALSSAQWLGLKDYRPLVAPVGVVLVALAALCRNIVELLNFLATAWPPYALGLFEAGIPLLLLVVARARGKGGRGA</sequence>
<evidence type="ECO:0000256" key="1">
    <source>
        <dbReference type="ARBA" id="ARBA00004141"/>
    </source>
</evidence>
<gene>
    <name evidence="9" type="ORF">SAMN02745218_00468</name>
</gene>
<dbReference type="OrthoDB" id="1675410at2"/>
<dbReference type="PANTHER" id="PTHR34975:SF2">
    <property type="entry name" value="SPORE GERMINATION PROTEIN A2"/>
    <property type="match status" value="1"/>
</dbReference>
<comment type="subcellular location">
    <subcellularLocation>
        <location evidence="1">Membrane</location>
        <topology evidence="1">Multi-pass membrane protein</topology>
    </subcellularLocation>
</comment>
<dbReference type="PANTHER" id="PTHR34975">
    <property type="entry name" value="SPORE GERMINATION PROTEIN A2"/>
    <property type="match status" value="1"/>
</dbReference>
<dbReference type="GO" id="GO:0009847">
    <property type="term" value="P:spore germination"/>
    <property type="evidence" value="ECO:0007669"/>
    <property type="project" value="InterPro"/>
</dbReference>
<comment type="similarity">
    <text evidence="2">Belongs to the amino acid-polyamine-organocation (APC) superfamily. Spore germination protein (SGP) (TC 2.A.3.9) family.</text>
</comment>
<evidence type="ECO:0000256" key="4">
    <source>
        <dbReference type="ARBA" id="ARBA00022544"/>
    </source>
</evidence>
<organism evidence="9 10">
    <name type="scientific">Desulfofundulus australicus DSM 11792</name>
    <dbReference type="NCBI Taxonomy" id="1121425"/>
    <lineage>
        <taxon>Bacteria</taxon>
        <taxon>Bacillati</taxon>
        <taxon>Bacillota</taxon>
        <taxon>Clostridia</taxon>
        <taxon>Eubacteriales</taxon>
        <taxon>Peptococcaceae</taxon>
        <taxon>Desulfofundulus</taxon>
    </lineage>
</organism>
<dbReference type="Gene3D" id="1.20.1740.10">
    <property type="entry name" value="Amino acid/polyamine transporter I"/>
    <property type="match status" value="1"/>
</dbReference>
<evidence type="ECO:0000313" key="10">
    <source>
        <dbReference type="Proteomes" id="UP000184196"/>
    </source>
</evidence>
<dbReference type="Proteomes" id="UP000184196">
    <property type="component" value="Unassembled WGS sequence"/>
</dbReference>
<keyword evidence="5 8" id="KW-0812">Transmembrane</keyword>
<keyword evidence="7 8" id="KW-0472">Membrane</keyword>
<evidence type="ECO:0000256" key="5">
    <source>
        <dbReference type="ARBA" id="ARBA00022692"/>
    </source>
</evidence>
<evidence type="ECO:0000256" key="7">
    <source>
        <dbReference type="ARBA" id="ARBA00023136"/>
    </source>
</evidence>
<evidence type="ECO:0000256" key="3">
    <source>
        <dbReference type="ARBA" id="ARBA00022448"/>
    </source>
</evidence>
<feature type="transmembrane region" description="Helical" evidence="8">
    <location>
        <begin position="216"/>
        <end position="239"/>
    </location>
</feature>
<evidence type="ECO:0000256" key="6">
    <source>
        <dbReference type="ARBA" id="ARBA00022989"/>
    </source>
</evidence>
<dbReference type="InterPro" id="IPR004761">
    <property type="entry name" value="Spore_GerAB"/>
</dbReference>
<feature type="transmembrane region" description="Helical" evidence="8">
    <location>
        <begin position="184"/>
        <end position="204"/>
    </location>
</feature>
<protein>
    <submittedName>
        <fullName evidence="9">Spore germination protein KB</fullName>
    </submittedName>
</protein>